<evidence type="ECO:0000313" key="10">
    <source>
        <dbReference type="EMBL" id="KAA0196613.1"/>
    </source>
</evidence>
<accession>A0A8E0RXY0</accession>
<feature type="transmembrane region" description="Helical" evidence="6">
    <location>
        <begin position="375"/>
        <end position="398"/>
    </location>
</feature>
<dbReference type="GO" id="GO:0005254">
    <property type="term" value="F:chloride channel activity"/>
    <property type="evidence" value="ECO:0007669"/>
    <property type="project" value="TreeGrafter"/>
</dbReference>
<feature type="transmembrane region" description="Helical" evidence="6">
    <location>
        <begin position="466"/>
        <end position="488"/>
    </location>
</feature>
<feature type="transmembrane region" description="Helical" evidence="6">
    <location>
        <begin position="61"/>
        <end position="79"/>
    </location>
</feature>
<feature type="chain" id="PRO_5034960507" description="Anoctamin" evidence="8">
    <location>
        <begin position="23"/>
        <end position="527"/>
    </location>
</feature>
<feature type="compositionally biased region" description="Basic and acidic residues" evidence="7">
    <location>
        <begin position="322"/>
        <end position="337"/>
    </location>
</feature>
<dbReference type="AlphaFoldDB" id="A0A8E0RXY0"/>
<evidence type="ECO:0000256" key="2">
    <source>
        <dbReference type="ARBA" id="ARBA00009671"/>
    </source>
</evidence>
<reference evidence="10" key="1">
    <citation type="submission" date="2019-05" db="EMBL/GenBank/DDBJ databases">
        <title>Annotation for the trematode Fasciolopsis buski.</title>
        <authorList>
            <person name="Choi Y.-J."/>
        </authorList>
    </citation>
    <scope>NUCLEOTIDE SEQUENCE</scope>
    <source>
        <strain evidence="10">HT</strain>
        <tissue evidence="10">Whole worm</tissue>
    </source>
</reference>
<dbReference type="Pfam" id="PF04547">
    <property type="entry name" value="Anoctamin"/>
    <property type="match status" value="1"/>
</dbReference>
<feature type="compositionally biased region" description="Basic and acidic residues" evidence="7">
    <location>
        <begin position="298"/>
        <end position="311"/>
    </location>
</feature>
<keyword evidence="4 6" id="KW-1133">Transmembrane helix</keyword>
<sequence>FFYYHPTTLCFVSLRVFSQLTSLLTCIHFENNYSVYWFITSRGPGLCGLSNLCFYPVQKSTFYYLFMAIFTLLWSSLYLETWKRRSSSLAYQWGIWDAPPPLLEEPRVAFKGKLTLCPITGRVIRTYPIWRRKLIICCFTGPVIAVCLCAVIFITLLFVRLQEHADQMAQKADAFGWSSTLLVYTPKVFLALAISLMEVGYRQVAIWLTDFENHRLDVDYHTYLVGKFILLQCMNSFYSLFYTAFYLRDLEMLQQQLTTLLITRQCIGNLREVFLPYSQSRIRQFLLSFRYERHKHKRDGDESRLETHNTESHLISTSSQADGEKHSETELRHRADHLPPSVTGTESPDEQPIHAPEREATLLPYDGPDEDFLEMFIQFGYISMFSCVFPVAASLALLNNVIEIRADAFKLIHSFQRPFVHPTHNIGVWQLAMILMGYAAVMVNIALLGVSGAVHNLFPDLSPTELIILLIAIEHCFFVMRYALTALIPDTPQSVLQQVAKLEHRRREALRVSFLFAFCVFCVFRHC</sequence>
<feature type="signal peptide" evidence="8">
    <location>
        <begin position="1"/>
        <end position="22"/>
    </location>
</feature>
<keyword evidence="8" id="KW-0732">Signal</keyword>
<keyword evidence="11" id="KW-1185">Reference proteome</keyword>
<keyword evidence="5 6" id="KW-0472">Membrane</keyword>
<gene>
    <name evidence="10" type="ORF">FBUS_09182</name>
</gene>
<feature type="region of interest" description="Disordered" evidence="7">
    <location>
        <begin position="298"/>
        <end position="353"/>
    </location>
</feature>
<dbReference type="Proteomes" id="UP000728185">
    <property type="component" value="Unassembled WGS sequence"/>
</dbReference>
<comment type="caution">
    <text evidence="10">The sequence shown here is derived from an EMBL/GenBank/DDBJ whole genome shotgun (WGS) entry which is preliminary data.</text>
</comment>
<organism evidence="10 11">
    <name type="scientific">Fasciolopsis buskii</name>
    <dbReference type="NCBI Taxonomy" id="27845"/>
    <lineage>
        <taxon>Eukaryota</taxon>
        <taxon>Metazoa</taxon>
        <taxon>Spiralia</taxon>
        <taxon>Lophotrochozoa</taxon>
        <taxon>Platyhelminthes</taxon>
        <taxon>Trematoda</taxon>
        <taxon>Digenea</taxon>
        <taxon>Plagiorchiida</taxon>
        <taxon>Echinostomata</taxon>
        <taxon>Echinostomatoidea</taxon>
        <taxon>Fasciolidae</taxon>
        <taxon>Fasciolopsis</taxon>
    </lineage>
</organism>
<evidence type="ECO:0000256" key="1">
    <source>
        <dbReference type="ARBA" id="ARBA00004141"/>
    </source>
</evidence>
<evidence type="ECO:0000256" key="8">
    <source>
        <dbReference type="SAM" id="SignalP"/>
    </source>
</evidence>
<dbReference type="InterPro" id="IPR007632">
    <property type="entry name" value="Anoctamin"/>
</dbReference>
<evidence type="ECO:0000313" key="11">
    <source>
        <dbReference type="Proteomes" id="UP000728185"/>
    </source>
</evidence>
<evidence type="ECO:0000256" key="6">
    <source>
        <dbReference type="RuleBase" id="RU280814"/>
    </source>
</evidence>
<feature type="transmembrane region" description="Helical" evidence="6">
    <location>
        <begin position="431"/>
        <end position="454"/>
    </location>
</feature>
<proteinExistence type="inferred from homology"/>
<feature type="compositionally biased region" description="Polar residues" evidence="7">
    <location>
        <begin position="312"/>
        <end position="321"/>
    </location>
</feature>
<feature type="domain" description="Anoctamin transmembrane" evidence="9">
    <location>
        <begin position="53"/>
        <end position="501"/>
    </location>
</feature>
<dbReference type="EMBL" id="LUCM01002904">
    <property type="protein sequence ID" value="KAA0196613.1"/>
    <property type="molecule type" value="Genomic_DNA"/>
</dbReference>
<evidence type="ECO:0000256" key="5">
    <source>
        <dbReference type="ARBA" id="ARBA00023136"/>
    </source>
</evidence>
<protein>
    <recommendedName>
        <fullName evidence="6">Anoctamin</fullName>
    </recommendedName>
</protein>
<evidence type="ECO:0000256" key="7">
    <source>
        <dbReference type="SAM" id="MobiDB-lite"/>
    </source>
</evidence>
<feature type="transmembrane region" description="Helical" evidence="6">
    <location>
        <begin position="134"/>
        <end position="161"/>
    </location>
</feature>
<keyword evidence="3 6" id="KW-0812">Transmembrane</keyword>
<evidence type="ECO:0000259" key="9">
    <source>
        <dbReference type="Pfam" id="PF04547"/>
    </source>
</evidence>
<dbReference type="PANTHER" id="PTHR12308:SF51">
    <property type="entry name" value="ANOCTAMIN-8"/>
    <property type="match status" value="1"/>
</dbReference>
<comment type="similarity">
    <text evidence="2 6">Belongs to the anoctamin family.</text>
</comment>
<dbReference type="PANTHER" id="PTHR12308">
    <property type="entry name" value="ANOCTAMIN"/>
    <property type="match status" value="1"/>
</dbReference>
<dbReference type="InterPro" id="IPR049452">
    <property type="entry name" value="Anoctamin_TM"/>
</dbReference>
<dbReference type="OrthoDB" id="296386at2759"/>
<name>A0A8E0RXY0_9TREM</name>
<feature type="non-terminal residue" evidence="10">
    <location>
        <position position="1"/>
    </location>
</feature>
<dbReference type="GO" id="GO:0005886">
    <property type="term" value="C:plasma membrane"/>
    <property type="evidence" value="ECO:0007669"/>
    <property type="project" value="TreeGrafter"/>
</dbReference>
<evidence type="ECO:0000256" key="3">
    <source>
        <dbReference type="ARBA" id="ARBA00022692"/>
    </source>
</evidence>
<feature type="transmembrane region" description="Helical" evidence="6">
    <location>
        <begin position="509"/>
        <end position="526"/>
    </location>
</feature>
<evidence type="ECO:0000256" key="4">
    <source>
        <dbReference type="ARBA" id="ARBA00022989"/>
    </source>
</evidence>
<comment type="subcellular location">
    <subcellularLocation>
        <location evidence="1 6">Membrane</location>
        <topology evidence="1 6">Multi-pass membrane protein</topology>
    </subcellularLocation>
</comment>
<feature type="transmembrane region" description="Helical" evidence="6">
    <location>
        <begin position="222"/>
        <end position="247"/>
    </location>
</feature>
<feature type="transmembrane region" description="Helical" evidence="6">
    <location>
        <begin position="181"/>
        <end position="201"/>
    </location>
</feature>